<feature type="compositionally biased region" description="Basic and acidic residues" evidence="11">
    <location>
        <begin position="1"/>
        <end position="22"/>
    </location>
</feature>
<feature type="binding site" evidence="9">
    <location>
        <position position="126"/>
    </location>
    <ligand>
        <name>Zn(2+)</name>
        <dbReference type="ChEBI" id="CHEBI:29105"/>
    </ligand>
</feature>
<evidence type="ECO:0000313" key="12">
    <source>
        <dbReference type="EMBL" id="KEO82166.1"/>
    </source>
</evidence>
<dbReference type="Gene3D" id="3.30.1490.190">
    <property type="match status" value="1"/>
</dbReference>
<dbReference type="OrthoDB" id="8659436at2"/>
<dbReference type="RefSeq" id="WP_081857253.1">
    <property type="nucleotide sequence ID" value="NZ_JMIR01000026.1"/>
</dbReference>
<dbReference type="AlphaFoldDB" id="A0A074LJ20"/>
<dbReference type="PANTHER" id="PTHR33202">
    <property type="entry name" value="ZINC UPTAKE REGULATION PROTEIN"/>
    <property type="match status" value="1"/>
</dbReference>
<comment type="caution">
    <text evidence="12">The sequence shown here is derived from an EMBL/GenBank/DDBJ whole genome shotgun (WGS) entry which is preliminary data.</text>
</comment>
<feature type="binding site" evidence="9">
    <location>
        <position position="123"/>
    </location>
    <ligand>
        <name>Zn(2+)</name>
        <dbReference type="ChEBI" id="CHEBI:29105"/>
    </ligand>
</feature>
<dbReference type="Gene3D" id="1.10.10.10">
    <property type="entry name" value="Winged helix-like DNA-binding domain superfamily/Winged helix DNA-binding domain"/>
    <property type="match status" value="1"/>
</dbReference>
<keyword evidence="9" id="KW-0479">Metal-binding</keyword>
<protein>
    <recommendedName>
        <fullName evidence="14">Fur family transcriptional regulator</fullName>
    </recommendedName>
</protein>
<feature type="binding site" evidence="9">
    <location>
        <position position="164"/>
    </location>
    <ligand>
        <name>Zn(2+)</name>
        <dbReference type="ChEBI" id="CHEBI:29105"/>
    </ligand>
</feature>
<evidence type="ECO:0000313" key="13">
    <source>
        <dbReference type="Proteomes" id="UP000027931"/>
    </source>
</evidence>
<dbReference type="Proteomes" id="UP000027931">
    <property type="component" value="Unassembled WGS sequence"/>
</dbReference>
<proteinExistence type="inferred from homology"/>
<feature type="binding site" evidence="10">
    <location>
        <position position="153"/>
    </location>
    <ligand>
        <name>Fe cation</name>
        <dbReference type="ChEBI" id="CHEBI:24875"/>
    </ligand>
</feature>
<comment type="cofactor">
    <cofactor evidence="10">
        <name>Mn(2+)</name>
        <dbReference type="ChEBI" id="CHEBI:29035"/>
    </cofactor>
    <cofactor evidence="10">
        <name>Fe(2+)</name>
        <dbReference type="ChEBI" id="CHEBI:29033"/>
    </cofactor>
    <text evidence="10">Binds 1 Mn(2+) or Fe(2+) ion per subunit.</text>
</comment>
<dbReference type="SUPFAM" id="SSF46785">
    <property type="entry name" value="Winged helix' DNA-binding domain"/>
    <property type="match status" value="1"/>
</dbReference>
<dbReference type="InterPro" id="IPR043135">
    <property type="entry name" value="Fur_C"/>
</dbReference>
<evidence type="ECO:0000256" key="6">
    <source>
        <dbReference type="ARBA" id="ARBA00023015"/>
    </source>
</evidence>
<evidence type="ECO:0000256" key="8">
    <source>
        <dbReference type="ARBA" id="ARBA00023163"/>
    </source>
</evidence>
<comment type="similarity">
    <text evidence="2">Belongs to the Fur family.</text>
</comment>
<evidence type="ECO:0000256" key="1">
    <source>
        <dbReference type="ARBA" id="ARBA00004496"/>
    </source>
</evidence>
<keyword evidence="6" id="KW-0805">Transcription regulation</keyword>
<dbReference type="STRING" id="1157490.EL26_16645"/>
<dbReference type="GO" id="GO:0003700">
    <property type="term" value="F:DNA-binding transcription factor activity"/>
    <property type="evidence" value="ECO:0007669"/>
    <property type="project" value="InterPro"/>
</dbReference>
<evidence type="ECO:0000256" key="3">
    <source>
        <dbReference type="ARBA" id="ARBA00022490"/>
    </source>
</evidence>
<keyword evidence="13" id="KW-1185">Reference proteome</keyword>
<organism evidence="12 13">
    <name type="scientific">Tumebacillus flagellatus</name>
    <dbReference type="NCBI Taxonomy" id="1157490"/>
    <lineage>
        <taxon>Bacteria</taxon>
        <taxon>Bacillati</taxon>
        <taxon>Bacillota</taxon>
        <taxon>Bacilli</taxon>
        <taxon>Bacillales</taxon>
        <taxon>Alicyclobacillaceae</taxon>
        <taxon>Tumebacillus</taxon>
    </lineage>
</organism>
<reference evidence="12 13" key="1">
    <citation type="journal article" date="2013" name="Int. J. Syst. Evol. Microbiol.">
        <title>Tumebacillus flagellatus sp. nov., an alpha-amylase/pullulanase-producing bacterium isolated from cassava wastewater.</title>
        <authorList>
            <person name="Wang Q."/>
            <person name="Xie N."/>
            <person name="Qin Y."/>
            <person name="Shen N."/>
            <person name="Zhu J."/>
            <person name="Mi H."/>
            <person name="Huang R."/>
        </authorList>
    </citation>
    <scope>NUCLEOTIDE SEQUENCE [LARGE SCALE GENOMIC DNA]</scope>
    <source>
        <strain evidence="12 13">GST4</strain>
    </source>
</reference>
<evidence type="ECO:0000256" key="9">
    <source>
        <dbReference type="PIRSR" id="PIRSR602481-1"/>
    </source>
</evidence>
<evidence type="ECO:0000256" key="10">
    <source>
        <dbReference type="PIRSR" id="PIRSR602481-2"/>
    </source>
</evidence>
<evidence type="ECO:0000256" key="4">
    <source>
        <dbReference type="ARBA" id="ARBA00022491"/>
    </source>
</evidence>
<sequence length="171" mass="19743">MPHEHDHSHDPCHHDHSHDHIHTHSVPNTKDKFLDRLKEQGFKLTGKRRSIVEILLEEDRYISAKDLLERLKAQFPRLSFDTVYRNLHLLKEERLIEESVFGDGGSKFRIACDTNHHHHHFICTVCGKTQLVAGCPMDALQLEAPTGFHIETHRFEIFGHCANCCQSASAR</sequence>
<feature type="binding site" evidence="9">
    <location>
        <position position="161"/>
    </location>
    <ligand>
        <name>Zn(2+)</name>
        <dbReference type="ChEBI" id="CHEBI:29105"/>
    </ligand>
</feature>
<keyword evidence="4" id="KW-0678">Repressor</keyword>
<dbReference type="GO" id="GO:0005737">
    <property type="term" value="C:cytoplasm"/>
    <property type="evidence" value="ECO:0007669"/>
    <property type="project" value="UniProtKB-SubCell"/>
</dbReference>
<keyword evidence="3" id="KW-0963">Cytoplasm</keyword>
<dbReference type="Pfam" id="PF01475">
    <property type="entry name" value="FUR"/>
    <property type="match status" value="1"/>
</dbReference>
<dbReference type="PANTHER" id="PTHR33202:SF1">
    <property type="entry name" value="FERRIC UPTAKE REGULATION PROTEIN"/>
    <property type="match status" value="1"/>
</dbReference>
<comment type="subcellular location">
    <subcellularLocation>
        <location evidence="1">Cytoplasm</location>
    </subcellularLocation>
</comment>
<dbReference type="eggNOG" id="COG0735">
    <property type="taxonomic scope" value="Bacteria"/>
</dbReference>
<keyword evidence="7" id="KW-0238">DNA-binding</keyword>
<dbReference type="GO" id="GO:0000976">
    <property type="term" value="F:transcription cis-regulatory region binding"/>
    <property type="evidence" value="ECO:0007669"/>
    <property type="project" value="TreeGrafter"/>
</dbReference>
<dbReference type="CDD" id="cd07153">
    <property type="entry name" value="Fur_like"/>
    <property type="match status" value="1"/>
</dbReference>
<gene>
    <name evidence="12" type="ORF">EL26_16645</name>
</gene>
<evidence type="ECO:0000256" key="7">
    <source>
        <dbReference type="ARBA" id="ARBA00023125"/>
    </source>
</evidence>
<keyword evidence="8" id="KW-0804">Transcription</keyword>
<feature type="binding site" evidence="10">
    <location>
        <position position="117"/>
    </location>
    <ligand>
        <name>Fe cation</name>
        <dbReference type="ChEBI" id="CHEBI:24875"/>
    </ligand>
</feature>
<dbReference type="GO" id="GO:1900376">
    <property type="term" value="P:regulation of secondary metabolite biosynthetic process"/>
    <property type="evidence" value="ECO:0007669"/>
    <property type="project" value="TreeGrafter"/>
</dbReference>
<dbReference type="InterPro" id="IPR036388">
    <property type="entry name" value="WH-like_DNA-bd_sf"/>
</dbReference>
<accession>A0A074LJ20</accession>
<evidence type="ECO:0008006" key="14">
    <source>
        <dbReference type="Google" id="ProtNLM"/>
    </source>
</evidence>
<keyword evidence="10" id="KW-0408">Iron</keyword>
<comment type="cofactor">
    <cofactor evidence="9">
        <name>Zn(2+)</name>
        <dbReference type="ChEBI" id="CHEBI:29105"/>
    </cofactor>
    <text evidence="9">Binds 1 zinc ion per subunit.</text>
</comment>
<evidence type="ECO:0000256" key="2">
    <source>
        <dbReference type="ARBA" id="ARBA00007957"/>
    </source>
</evidence>
<evidence type="ECO:0000256" key="5">
    <source>
        <dbReference type="ARBA" id="ARBA00022833"/>
    </source>
</evidence>
<dbReference type="InterPro" id="IPR036390">
    <property type="entry name" value="WH_DNA-bd_sf"/>
</dbReference>
<feature type="region of interest" description="Disordered" evidence="11">
    <location>
        <begin position="1"/>
        <end position="27"/>
    </location>
</feature>
<dbReference type="EMBL" id="JMIR01000026">
    <property type="protein sequence ID" value="KEO82166.1"/>
    <property type="molecule type" value="Genomic_DNA"/>
</dbReference>
<evidence type="ECO:0000256" key="11">
    <source>
        <dbReference type="SAM" id="MobiDB-lite"/>
    </source>
</evidence>
<dbReference type="InterPro" id="IPR002481">
    <property type="entry name" value="FUR"/>
</dbReference>
<keyword evidence="5 9" id="KW-0862">Zinc</keyword>
<name>A0A074LJ20_9BACL</name>
<dbReference type="GO" id="GO:0008270">
    <property type="term" value="F:zinc ion binding"/>
    <property type="evidence" value="ECO:0007669"/>
    <property type="project" value="TreeGrafter"/>
</dbReference>
<dbReference type="GO" id="GO:0045892">
    <property type="term" value="P:negative regulation of DNA-templated transcription"/>
    <property type="evidence" value="ECO:0007669"/>
    <property type="project" value="TreeGrafter"/>
</dbReference>